<dbReference type="Proteomes" id="UP000625574">
    <property type="component" value="Unassembled WGS sequence"/>
</dbReference>
<gene>
    <name evidence="1" type="ORF">JDV76_00250</name>
</gene>
<comment type="caution">
    <text evidence="1">The sequence shown here is derived from an EMBL/GenBank/DDBJ whole genome shotgun (WGS) entry which is preliminary data.</text>
</comment>
<protein>
    <submittedName>
        <fullName evidence="1">YbjN domain-containing protein</fullName>
    </submittedName>
</protein>
<dbReference type="Pfam" id="PF10722">
    <property type="entry name" value="YbjN"/>
    <property type="match status" value="1"/>
</dbReference>
<name>A0ABS0VRL8_9CORY</name>
<evidence type="ECO:0000313" key="1">
    <source>
        <dbReference type="EMBL" id="MBI8999416.1"/>
    </source>
</evidence>
<sequence>MAWFKSNNAVDEPTPVTPERLEAALARQELKVQRDEGGAPRYYCFINNLPFMFIAAFETSVVVSASTFGRLPVEREDEVLEWAKASNAGTHYITAVMNSDDEGVFLNTDCAIFTGAGLTDIQLDKQLELMIVGALTVMENYCSEFGIPVGEES</sequence>
<dbReference type="EMBL" id="JAEIOT010000004">
    <property type="protein sequence ID" value="MBI8999416.1"/>
    <property type="molecule type" value="Genomic_DNA"/>
</dbReference>
<organism evidence="1 2">
    <name type="scientific">Corynebacterium marambiense</name>
    <dbReference type="NCBI Taxonomy" id="2765364"/>
    <lineage>
        <taxon>Bacteria</taxon>
        <taxon>Bacillati</taxon>
        <taxon>Actinomycetota</taxon>
        <taxon>Actinomycetes</taxon>
        <taxon>Mycobacteriales</taxon>
        <taxon>Corynebacteriaceae</taxon>
        <taxon>Corynebacterium</taxon>
    </lineage>
</organism>
<keyword evidence="2" id="KW-1185">Reference proteome</keyword>
<proteinExistence type="predicted"/>
<reference evidence="1 2" key="1">
    <citation type="submission" date="2020-12" db="EMBL/GenBank/DDBJ databases">
        <title>Genome public.</title>
        <authorList>
            <person name="Sun Q."/>
        </authorList>
    </citation>
    <scope>NUCLEOTIDE SEQUENCE [LARGE SCALE GENOMIC DNA]</scope>
    <source>
        <strain evidence="1 2">CCM 8864</strain>
    </source>
</reference>
<dbReference type="InterPro" id="IPR019660">
    <property type="entry name" value="Put_sensory_transdc_reg_YbjN"/>
</dbReference>
<dbReference type="RefSeq" id="WP_198734884.1">
    <property type="nucleotide sequence ID" value="NZ_JAEIOT010000004.1"/>
</dbReference>
<evidence type="ECO:0000313" key="2">
    <source>
        <dbReference type="Proteomes" id="UP000625574"/>
    </source>
</evidence>
<accession>A0ABS0VRL8</accession>